<accession>A0A3N5XYQ1</accession>
<evidence type="ECO:0000313" key="2">
    <source>
        <dbReference type="Proteomes" id="UP000275281"/>
    </source>
</evidence>
<name>A0A3N5XYQ1_9ALTE</name>
<protein>
    <submittedName>
        <fullName evidence="1">Nucleotidyltransferase family protein</fullName>
    </submittedName>
</protein>
<keyword evidence="1" id="KW-0808">Transferase</keyword>
<dbReference type="OrthoDB" id="9805247at2"/>
<dbReference type="PANTHER" id="PTHR39166">
    <property type="entry name" value="BLL1166 PROTEIN"/>
    <property type="match status" value="1"/>
</dbReference>
<keyword evidence="2" id="KW-1185">Reference proteome</keyword>
<organism evidence="1 2">
    <name type="scientific">Alteromonas sediminis</name>
    <dbReference type="NCBI Taxonomy" id="2259342"/>
    <lineage>
        <taxon>Bacteria</taxon>
        <taxon>Pseudomonadati</taxon>
        <taxon>Pseudomonadota</taxon>
        <taxon>Gammaproteobacteria</taxon>
        <taxon>Alteromonadales</taxon>
        <taxon>Alteromonadaceae</taxon>
        <taxon>Alteromonas/Salinimonas group</taxon>
        <taxon>Alteromonas</taxon>
    </lineage>
</organism>
<dbReference type="Proteomes" id="UP000275281">
    <property type="component" value="Unassembled WGS sequence"/>
</dbReference>
<comment type="caution">
    <text evidence="1">The sequence shown here is derived from an EMBL/GenBank/DDBJ whole genome shotgun (WGS) entry which is preliminary data.</text>
</comment>
<dbReference type="RefSeq" id="WP_124027666.1">
    <property type="nucleotide sequence ID" value="NZ_JBHRSN010000006.1"/>
</dbReference>
<gene>
    <name evidence="1" type="ORF">DRW07_09430</name>
</gene>
<sequence length="187" mass="21361">MYSNYGKQIAQWVKADTNRLRALNIAAELNLPDWCLAAGFVRNLVWDNIFCTSKPSPLNDLDLIYFDKSNVSAHRDKTLEQQLRRKAALPWSVKNQARMHLRNGDKAYSSTVDAMRYWIEKETAVGVRLNEDSNIEVVTAFDLQLLFAGTVTLNDVKAQPDVFADRIATKNWLTLWPKLKIVSSEES</sequence>
<dbReference type="GO" id="GO:0016740">
    <property type="term" value="F:transferase activity"/>
    <property type="evidence" value="ECO:0007669"/>
    <property type="project" value="UniProtKB-KW"/>
</dbReference>
<dbReference type="EMBL" id="RPOK01000003">
    <property type="protein sequence ID" value="RPJ66307.1"/>
    <property type="molecule type" value="Genomic_DNA"/>
</dbReference>
<dbReference type="Pfam" id="PF06042">
    <property type="entry name" value="NTP_transf_6"/>
    <property type="match status" value="1"/>
</dbReference>
<dbReference type="AlphaFoldDB" id="A0A3N5XYQ1"/>
<dbReference type="PANTHER" id="PTHR39166:SF1">
    <property type="entry name" value="BLL1166 PROTEIN"/>
    <property type="match status" value="1"/>
</dbReference>
<dbReference type="InterPro" id="IPR009267">
    <property type="entry name" value="NTP_transf_6"/>
</dbReference>
<reference evidence="1 2" key="1">
    <citation type="submission" date="2018-11" db="EMBL/GenBank/DDBJ databases">
        <authorList>
            <person name="Ye M.-Q."/>
            <person name="Du Z.-J."/>
        </authorList>
    </citation>
    <scope>NUCLEOTIDE SEQUENCE [LARGE SCALE GENOMIC DNA]</scope>
    <source>
        <strain evidence="1 2">U0105</strain>
    </source>
</reference>
<evidence type="ECO:0000313" key="1">
    <source>
        <dbReference type="EMBL" id="RPJ66307.1"/>
    </source>
</evidence>
<proteinExistence type="predicted"/>